<organism evidence="1">
    <name type="scientific">Picea glauca</name>
    <name type="common">White spruce</name>
    <name type="synonym">Pinus glauca</name>
    <dbReference type="NCBI Taxonomy" id="3330"/>
    <lineage>
        <taxon>Eukaryota</taxon>
        <taxon>Viridiplantae</taxon>
        <taxon>Streptophyta</taxon>
        <taxon>Embryophyta</taxon>
        <taxon>Tracheophyta</taxon>
        <taxon>Spermatophyta</taxon>
        <taxon>Pinopsida</taxon>
        <taxon>Pinidae</taxon>
        <taxon>Conifers I</taxon>
        <taxon>Pinales</taxon>
        <taxon>Pinaceae</taxon>
        <taxon>Picea</taxon>
    </lineage>
</organism>
<name>A0A101LYL5_PICGL</name>
<accession>A0A101LYL5</accession>
<gene>
    <name evidence="1" type="ORF">ABT39_MTgene5859</name>
</gene>
<comment type="caution">
    <text evidence="1">The sequence shown here is derived from an EMBL/GenBank/DDBJ whole genome shotgun (WGS) entry which is preliminary data.</text>
</comment>
<keyword evidence="1" id="KW-0496">Mitochondrion</keyword>
<dbReference type="EMBL" id="LKAM01000007">
    <property type="protein sequence ID" value="KUM47672.1"/>
    <property type="molecule type" value="Genomic_DNA"/>
</dbReference>
<dbReference type="AlphaFoldDB" id="A0A101LYL5"/>
<sequence>MDECCYNLFLSLFDVCERNNLRFLSRVKGKHAQEGLSGYFIYTKKLSIVHRIIMKSTSFSSSSIGCWHNPNHPVPETPS</sequence>
<geneLocation type="mitochondrion" evidence="1"/>
<evidence type="ECO:0000313" key="1">
    <source>
        <dbReference type="EMBL" id="KUM47672.1"/>
    </source>
</evidence>
<proteinExistence type="predicted"/>
<reference evidence="1" key="1">
    <citation type="journal article" date="2015" name="Genome Biol. Evol.">
        <title>Organellar Genomes of White Spruce (Picea glauca): Assembly and Annotation.</title>
        <authorList>
            <person name="Jackman S.D."/>
            <person name="Warren R.L."/>
            <person name="Gibb E.A."/>
            <person name="Vandervalk B.P."/>
            <person name="Mohamadi H."/>
            <person name="Chu J."/>
            <person name="Raymond A."/>
            <person name="Pleasance S."/>
            <person name="Coope R."/>
            <person name="Wildung M.R."/>
            <person name="Ritland C.E."/>
            <person name="Bousquet J."/>
            <person name="Jones S.J."/>
            <person name="Bohlmann J."/>
            <person name="Birol I."/>
        </authorList>
    </citation>
    <scope>NUCLEOTIDE SEQUENCE [LARGE SCALE GENOMIC DNA]</scope>
    <source>
        <tissue evidence="1">Flushing bud</tissue>
    </source>
</reference>
<protein>
    <submittedName>
        <fullName evidence="1">Uncharacterized protein</fullName>
    </submittedName>
</protein>